<dbReference type="InterPro" id="IPR033855">
    <property type="entry name" value="Protein_C"/>
</dbReference>
<sequence length="437" mass="46151">MSNYQHLLTKAFNTPLAVDASYARTFFSALANRIGGIDKLVDVNGQTLDASAMQIEASSYSNNRPTSRSYQEVNGIAVIPISGSLVHKLGALHPYSGMTGYDGILRKLNEAMHDDDIRGVMLDIDSPGGMVSGCFDLADIIARYRNAKPIWSLGYDMHCSAAQMIASSCSRRLITQTGTAGSVGVIMAHTNIEKLLDKQGVEITLITAGKHKADGNPYEKLPKAVQDKWENQLETLRQSFAAKAAGFMGKDVSDILATEAEMYEGQAAIDIGFADELVNGADAISVMSEHLNNLNTTTVDMGASMTQQAQETKKAAAAPSEENTVEQPQVASSPSADASTSDKSAVDAERDRVMGIIGLPEAQGREALAHKLAGNPAIDVDTAKDLLAASPAAAAIADSKALAALGAEHGETLGEDVSDNTNDKDADAIALLVKNTH</sequence>
<dbReference type="AlphaFoldDB" id="A0A1G8HYN9"/>
<dbReference type="CDD" id="cd07022">
    <property type="entry name" value="S49_Sppa_36K_type"/>
    <property type="match status" value="1"/>
</dbReference>
<evidence type="ECO:0000256" key="1">
    <source>
        <dbReference type="ARBA" id="ARBA00008683"/>
    </source>
</evidence>
<dbReference type="Gene3D" id="3.90.226.10">
    <property type="entry name" value="2-enoyl-CoA Hydratase, Chain A, domain 1"/>
    <property type="match status" value="1"/>
</dbReference>
<dbReference type="EMBL" id="FNDD01000069">
    <property type="protein sequence ID" value="SDI11641.1"/>
    <property type="molecule type" value="Genomic_DNA"/>
</dbReference>
<dbReference type="Pfam" id="PF01343">
    <property type="entry name" value="Peptidase_S49"/>
    <property type="match status" value="1"/>
</dbReference>
<comment type="similarity">
    <text evidence="1">Belongs to the peptidase S49 family.</text>
</comment>
<dbReference type="PANTHER" id="PTHR33209:SF1">
    <property type="entry name" value="PEPTIDASE S49 DOMAIN-CONTAINING PROTEIN"/>
    <property type="match status" value="1"/>
</dbReference>
<feature type="domain" description="Peptidase S49" evidence="6">
    <location>
        <begin position="145"/>
        <end position="291"/>
    </location>
</feature>
<dbReference type="Proteomes" id="UP000198854">
    <property type="component" value="Unassembled WGS sequence"/>
</dbReference>
<protein>
    <submittedName>
        <fullName evidence="7">Protein C. Serine peptidase. MEROPS family S49</fullName>
    </submittedName>
</protein>
<reference evidence="7 8" key="1">
    <citation type="submission" date="2016-10" db="EMBL/GenBank/DDBJ databases">
        <authorList>
            <person name="de Groot N.N."/>
        </authorList>
    </citation>
    <scope>NUCLEOTIDE SEQUENCE [LARGE SCALE GENOMIC DNA]</scope>
    <source>
        <strain evidence="7 8">CGMCC 1.10228</strain>
    </source>
</reference>
<dbReference type="OrthoDB" id="6999246at2"/>
<organism evidence="7 8">
    <name type="scientific">Vibrio xiamenensis</name>
    <dbReference type="NCBI Taxonomy" id="861298"/>
    <lineage>
        <taxon>Bacteria</taxon>
        <taxon>Pseudomonadati</taxon>
        <taxon>Pseudomonadota</taxon>
        <taxon>Gammaproteobacteria</taxon>
        <taxon>Vibrionales</taxon>
        <taxon>Vibrionaceae</taxon>
        <taxon>Vibrio</taxon>
    </lineage>
</organism>
<evidence type="ECO:0000256" key="4">
    <source>
        <dbReference type="ARBA" id="ARBA00022825"/>
    </source>
</evidence>
<evidence type="ECO:0000259" key="6">
    <source>
        <dbReference type="Pfam" id="PF01343"/>
    </source>
</evidence>
<dbReference type="GO" id="GO:0008236">
    <property type="term" value="F:serine-type peptidase activity"/>
    <property type="evidence" value="ECO:0007669"/>
    <property type="project" value="UniProtKB-KW"/>
</dbReference>
<feature type="compositionally biased region" description="Low complexity" evidence="5">
    <location>
        <begin position="331"/>
        <end position="343"/>
    </location>
</feature>
<dbReference type="PANTHER" id="PTHR33209">
    <property type="entry name" value="PROTEASE 4"/>
    <property type="match status" value="1"/>
</dbReference>
<feature type="compositionally biased region" description="Polar residues" evidence="5">
    <location>
        <begin position="321"/>
        <end position="330"/>
    </location>
</feature>
<feature type="region of interest" description="Disordered" evidence="5">
    <location>
        <begin position="305"/>
        <end position="349"/>
    </location>
</feature>
<dbReference type="GO" id="GO:0006508">
    <property type="term" value="P:proteolysis"/>
    <property type="evidence" value="ECO:0007669"/>
    <property type="project" value="UniProtKB-KW"/>
</dbReference>
<dbReference type="RefSeq" id="WP_093279581.1">
    <property type="nucleotide sequence ID" value="NZ_FNDD01000069.1"/>
</dbReference>
<dbReference type="InterPro" id="IPR002142">
    <property type="entry name" value="Peptidase_S49"/>
</dbReference>
<name>A0A1G8HYN9_9VIBR</name>
<keyword evidence="8" id="KW-1185">Reference proteome</keyword>
<dbReference type="STRING" id="861298.SAMN04488136_1695"/>
<keyword evidence="2" id="KW-0645">Protease</keyword>
<keyword evidence="4" id="KW-0720">Serine protease</keyword>
<gene>
    <name evidence="7" type="ORF">SAMN04488136_1695</name>
</gene>
<evidence type="ECO:0000313" key="8">
    <source>
        <dbReference type="Proteomes" id="UP000198854"/>
    </source>
</evidence>
<accession>A0A1G8HYN9</accession>
<dbReference type="Gene3D" id="6.20.330.10">
    <property type="match status" value="1"/>
</dbReference>
<evidence type="ECO:0000313" key="7">
    <source>
        <dbReference type="EMBL" id="SDI11641.1"/>
    </source>
</evidence>
<dbReference type="SUPFAM" id="SSF52096">
    <property type="entry name" value="ClpP/crotonase"/>
    <property type="match status" value="1"/>
</dbReference>
<proteinExistence type="inferred from homology"/>
<keyword evidence="3" id="KW-0378">Hydrolase</keyword>
<evidence type="ECO:0000256" key="2">
    <source>
        <dbReference type="ARBA" id="ARBA00022670"/>
    </source>
</evidence>
<feature type="compositionally biased region" description="Low complexity" evidence="5">
    <location>
        <begin position="306"/>
        <end position="318"/>
    </location>
</feature>
<dbReference type="InterPro" id="IPR029045">
    <property type="entry name" value="ClpP/crotonase-like_dom_sf"/>
</dbReference>
<evidence type="ECO:0000256" key="3">
    <source>
        <dbReference type="ARBA" id="ARBA00022801"/>
    </source>
</evidence>
<evidence type="ECO:0000256" key="5">
    <source>
        <dbReference type="SAM" id="MobiDB-lite"/>
    </source>
</evidence>